<name>A0A1C1YR89_9HYPH</name>
<accession>A0A1C1YR89</accession>
<evidence type="ECO:0000313" key="2">
    <source>
        <dbReference type="Proteomes" id="UP000094795"/>
    </source>
</evidence>
<proteinExistence type="predicted"/>
<organism evidence="1 2">
    <name type="scientific">Hoeflea olei</name>
    <dbReference type="NCBI Taxonomy" id="1480615"/>
    <lineage>
        <taxon>Bacteria</taxon>
        <taxon>Pseudomonadati</taxon>
        <taxon>Pseudomonadota</taxon>
        <taxon>Alphaproteobacteria</taxon>
        <taxon>Hyphomicrobiales</taxon>
        <taxon>Rhizobiaceae</taxon>
        <taxon>Hoeflea</taxon>
    </lineage>
</organism>
<keyword evidence="2" id="KW-1185">Reference proteome</keyword>
<sequence>MTKDWAASDAAGRFSEVARDQDYADRMDFISACFELAKTHPAFAGIAGSDAPKTAVMAAALENASPVLAALGDSLDAHIQDLALWNIRAAGKNEVISRDIERNWMELKKLGWIDQSA</sequence>
<comment type="caution">
    <text evidence="1">The sequence shown here is derived from an EMBL/GenBank/DDBJ whole genome shotgun (WGS) entry which is preliminary data.</text>
</comment>
<dbReference type="EMBL" id="LQZT01000048">
    <property type="protein sequence ID" value="OCW55890.1"/>
    <property type="molecule type" value="Genomic_DNA"/>
</dbReference>
<evidence type="ECO:0000313" key="1">
    <source>
        <dbReference type="EMBL" id="OCW55890.1"/>
    </source>
</evidence>
<reference evidence="1 2" key="1">
    <citation type="submission" date="2015-12" db="EMBL/GenBank/DDBJ databases">
        <authorList>
            <person name="Shamseldin A."/>
            <person name="Moawad H."/>
            <person name="Abd El-Rahim W.M."/>
            <person name="Sadowsky M.J."/>
        </authorList>
    </citation>
    <scope>NUCLEOTIDE SEQUENCE [LARGE SCALE GENOMIC DNA]</scope>
    <source>
        <strain evidence="1 2">JC234</strain>
    </source>
</reference>
<dbReference type="Proteomes" id="UP000094795">
    <property type="component" value="Unassembled WGS sequence"/>
</dbReference>
<protein>
    <submittedName>
        <fullName evidence="1">Uncharacterized protein</fullName>
    </submittedName>
</protein>
<gene>
    <name evidence="1" type="ORF">AWJ14_11675</name>
</gene>
<dbReference type="AlphaFoldDB" id="A0A1C1YR89"/>